<evidence type="ECO:0000313" key="2">
    <source>
        <dbReference type="Proteomes" id="UP000240206"/>
    </source>
</evidence>
<comment type="caution">
    <text evidence="1">The sequence shown here is derived from an EMBL/GenBank/DDBJ whole genome shotgun (WGS) entry which is preliminary data.</text>
</comment>
<sequence>MATQQHQSPSTKRFKQHPAVVFSELDNQITLFQSKTCDYLVLNETGSAIWQALQTAQTLNQICDLL</sequence>
<evidence type="ECO:0000313" key="1">
    <source>
        <dbReference type="EMBL" id="PSI00123.1"/>
    </source>
</evidence>
<proteinExistence type="predicted"/>
<dbReference type="Gene3D" id="1.10.10.1150">
    <property type="entry name" value="Coenzyme PQQ synthesis protein D (PqqD)"/>
    <property type="match status" value="1"/>
</dbReference>
<keyword evidence="2" id="KW-1185">Reference proteome</keyword>
<dbReference type="Pfam" id="PF05402">
    <property type="entry name" value="PqqD"/>
    <property type="match status" value="1"/>
</dbReference>
<dbReference type="Proteomes" id="UP000240206">
    <property type="component" value="Unassembled WGS sequence"/>
</dbReference>
<gene>
    <name evidence="1" type="ORF">C7K08_14840</name>
</gene>
<protein>
    <submittedName>
        <fullName evidence="1">PqqD family protein</fullName>
    </submittedName>
</protein>
<accession>A0A2P7EA75</accession>
<organism evidence="1 2">
    <name type="scientific">Synechococcus lacustris str. Tous</name>
    <dbReference type="NCBI Taxonomy" id="1910958"/>
    <lineage>
        <taxon>Bacteria</taxon>
        <taxon>Bacillati</taxon>
        <taxon>Cyanobacteriota</taxon>
        <taxon>Cyanophyceae</taxon>
        <taxon>Synechococcales</taxon>
        <taxon>Synechococcaceae</taxon>
        <taxon>Synechococcus</taxon>
    </lineage>
</organism>
<feature type="non-terminal residue" evidence="1">
    <location>
        <position position="66"/>
    </location>
</feature>
<reference evidence="2" key="1">
    <citation type="submission" date="2018-03" db="EMBL/GenBank/DDBJ databases">
        <title>Ecological and genomic features of two cosmopolitan and abundant freshwater picocyanobacteria.</title>
        <authorList>
            <person name="Cabello-Yeves P.J."/>
            <person name="Picazo A."/>
            <person name="Camacho A."/>
            <person name="Callieri C."/>
            <person name="Rosselli R."/>
            <person name="Roda-Garcia J."/>
            <person name="Coutinho F.H."/>
            <person name="Rodriguez-Valera F."/>
        </authorList>
    </citation>
    <scope>NUCLEOTIDE SEQUENCE [LARGE SCALE GENOMIC DNA]</scope>
    <source>
        <strain evidence="2">Tous</strain>
    </source>
</reference>
<dbReference type="EMBL" id="PXVC01000272">
    <property type="protein sequence ID" value="PSI00123.1"/>
    <property type="molecule type" value="Genomic_DNA"/>
</dbReference>
<dbReference type="InterPro" id="IPR008792">
    <property type="entry name" value="PQQD"/>
</dbReference>
<dbReference type="InterPro" id="IPR041881">
    <property type="entry name" value="PqqD_sf"/>
</dbReference>
<name>A0A2P7EA75_9SYNE</name>
<dbReference type="AlphaFoldDB" id="A0A2P7EA75"/>